<evidence type="ECO:0000256" key="1">
    <source>
        <dbReference type="SAM" id="MobiDB-lite"/>
    </source>
</evidence>
<accession>A0A396ZR44</accession>
<reference evidence="2 3" key="1">
    <citation type="submission" date="2018-08" db="EMBL/GenBank/DDBJ databases">
        <title>Aphanomyces genome sequencing and annotation.</title>
        <authorList>
            <person name="Minardi D."/>
            <person name="Oidtmann B."/>
            <person name="Van Der Giezen M."/>
            <person name="Studholme D.J."/>
        </authorList>
    </citation>
    <scope>NUCLEOTIDE SEQUENCE [LARGE SCALE GENOMIC DNA]</scope>
    <source>
        <strain evidence="2 3">Yx</strain>
    </source>
</reference>
<dbReference type="AlphaFoldDB" id="A0A396ZR44"/>
<gene>
    <name evidence="2" type="ORF">DYB25_007722</name>
</gene>
<dbReference type="Proteomes" id="UP000266239">
    <property type="component" value="Unassembled WGS sequence"/>
</dbReference>
<protein>
    <submittedName>
        <fullName evidence="2">Uncharacterized protein</fullName>
    </submittedName>
</protein>
<sequence>MAILVNTINDADDTHAIQQCVQCGHDYAEKDNVSGSCDYHPAISYTYHSWSCELSCCGMSLSSYTPFPSSGCTKGSHAKAHHDRFPYINRLGHYRTILQGSETWLRVQQHDVTVAKSDGADIGATLAGHVGILRDNESVAVWATQDGVIIDLNVLPLPPSDPNNDTTVVLIATNVSTLINDTWNKDIAADGLGWSVQVTRASLPANGSCFRISVHTPTAPTPNVKELHVHGDSADASRSIITVFDNDTDLHDLYPSTDSSLSPSPPPSIQSFRRIPPQLFCTSH</sequence>
<evidence type="ECO:0000313" key="2">
    <source>
        <dbReference type="EMBL" id="RHX96603.1"/>
    </source>
</evidence>
<proteinExistence type="predicted"/>
<comment type="caution">
    <text evidence="2">The sequence shown here is derived from an EMBL/GenBank/DDBJ whole genome shotgun (WGS) entry which is preliminary data.</text>
</comment>
<evidence type="ECO:0000313" key="3">
    <source>
        <dbReference type="Proteomes" id="UP000266239"/>
    </source>
</evidence>
<dbReference type="EMBL" id="QUTA01013297">
    <property type="protein sequence ID" value="RHX96603.1"/>
    <property type="molecule type" value="Genomic_DNA"/>
</dbReference>
<name>A0A396ZR44_APHAT</name>
<feature type="region of interest" description="Disordered" evidence="1">
    <location>
        <begin position="254"/>
        <end position="273"/>
    </location>
</feature>
<organism evidence="2 3">
    <name type="scientific">Aphanomyces astaci</name>
    <name type="common">Crayfish plague agent</name>
    <dbReference type="NCBI Taxonomy" id="112090"/>
    <lineage>
        <taxon>Eukaryota</taxon>
        <taxon>Sar</taxon>
        <taxon>Stramenopiles</taxon>
        <taxon>Oomycota</taxon>
        <taxon>Saprolegniomycetes</taxon>
        <taxon>Saprolegniales</taxon>
        <taxon>Verrucalvaceae</taxon>
        <taxon>Aphanomyces</taxon>
    </lineage>
</organism>